<keyword evidence="2" id="KW-1185">Reference proteome</keyword>
<protein>
    <submittedName>
        <fullName evidence="1">DUF2958 domain-containing protein</fullName>
    </submittedName>
</protein>
<gene>
    <name evidence="1" type="ORF">ACFP85_12995</name>
</gene>
<evidence type="ECO:0000313" key="1">
    <source>
        <dbReference type="EMBL" id="MFC6441064.1"/>
    </source>
</evidence>
<dbReference type="Pfam" id="PF11171">
    <property type="entry name" value="DUF2958"/>
    <property type="match status" value="1"/>
</dbReference>
<dbReference type="InterPro" id="IPR021341">
    <property type="entry name" value="DUF2958"/>
</dbReference>
<proteinExistence type="predicted"/>
<comment type="caution">
    <text evidence="1">The sequence shown here is derived from an EMBL/GenBank/DDBJ whole genome shotgun (WGS) entry which is preliminary data.</text>
</comment>
<dbReference type="RefSeq" id="WP_131258598.1">
    <property type="nucleotide sequence ID" value="NZ_JBHSUS010000001.1"/>
</dbReference>
<name>A0ABW1XQT8_9ALTE</name>
<accession>A0ABW1XQT8</accession>
<dbReference type="Proteomes" id="UP001596364">
    <property type="component" value="Unassembled WGS sequence"/>
</dbReference>
<dbReference type="EMBL" id="JBHSUS010000001">
    <property type="protein sequence ID" value="MFC6441064.1"/>
    <property type="molecule type" value="Genomic_DNA"/>
</dbReference>
<reference evidence="2" key="1">
    <citation type="journal article" date="2019" name="Int. J. Syst. Evol. Microbiol.">
        <title>The Global Catalogue of Microorganisms (GCM) 10K type strain sequencing project: providing services to taxonomists for standard genome sequencing and annotation.</title>
        <authorList>
            <consortium name="The Broad Institute Genomics Platform"/>
            <consortium name="The Broad Institute Genome Sequencing Center for Infectious Disease"/>
            <person name="Wu L."/>
            <person name="Ma J."/>
        </authorList>
    </citation>
    <scope>NUCLEOTIDE SEQUENCE [LARGE SCALE GENOMIC DNA]</scope>
    <source>
        <strain evidence="2">CGMCC 1.16031</strain>
    </source>
</reference>
<sequence>MKLLTQAIIKQLPALRSTDGSGDRPIICKFFTPWTNWTWYVLEGEQQPDGDWHLYCFVEGHEKEFGLVSLNELAAIKGPFGLRIERDLRYTGMLSDVCDVFRSEEKSA</sequence>
<evidence type="ECO:0000313" key="2">
    <source>
        <dbReference type="Proteomes" id="UP001596364"/>
    </source>
</evidence>
<organism evidence="1 2">
    <name type="scientific">Pseudobowmanella zhangzhouensis</name>
    <dbReference type="NCBI Taxonomy" id="1537679"/>
    <lineage>
        <taxon>Bacteria</taxon>
        <taxon>Pseudomonadati</taxon>
        <taxon>Pseudomonadota</taxon>
        <taxon>Gammaproteobacteria</taxon>
        <taxon>Alteromonadales</taxon>
        <taxon>Alteromonadaceae</taxon>
    </lineage>
</organism>